<evidence type="ECO:0000256" key="2">
    <source>
        <dbReference type="ARBA" id="ARBA00004496"/>
    </source>
</evidence>
<evidence type="ECO:0000256" key="8">
    <source>
        <dbReference type="ARBA" id="ARBA00022782"/>
    </source>
</evidence>
<comment type="subcellular location">
    <subcellularLocation>
        <location evidence="3">Cell membrane</location>
        <topology evidence="3">Multi-pass membrane protein</topology>
    </subcellularLocation>
    <subcellularLocation>
        <location evidence="2">Cytoplasm</location>
    </subcellularLocation>
    <subcellularLocation>
        <location evidence="1">Golgi apparatus</location>
        <location evidence="1">cis-Golgi network membrane</location>
        <topology evidence="1">Multi-pass membrane protein</topology>
    </subcellularLocation>
</comment>
<dbReference type="PANTHER" id="PTHR15627">
    <property type="entry name" value="NATURAL KILLER CELL-SPECIFIC ANTIGEN KLIP1"/>
    <property type="match status" value="1"/>
</dbReference>
<feature type="transmembrane region" description="Helical" evidence="16">
    <location>
        <begin position="194"/>
        <end position="215"/>
    </location>
</feature>
<evidence type="ECO:0000256" key="5">
    <source>
        <dbReference type="ARBA" id="ARBA00022475"/>
    </source>
</evidence>
<accession>A0A9Q1BCA4</accession>
<dbReference type="OrthoDB" id="10256463at2759"/>
<evidence type="ECO:0000313" key="17">
    <source>
        <dbReference type="EMBL" id="KAJ8021350.1"/>
    </source>
</evidence>
<evidence type="ECO:0000256" key="15">
    <source>
        <dbReference type="SAM" id="MobiDB-lite"/>
    </source>
</evidence>
<comment type="function">
    <text evidence="13">Involved in the maintenance of the Golgi structure. May play a role in hematopoiesis.</text>
</comment>
<evidence type="ECO:0000256" key="10">
    <source>
        <dbReference type="ARBA" id="ARBA00023034"/>
    </source>
</evidence>
<evidence type="ECO:0000256" key="14">
    <source>
        <dbReference type="ARBA" id="ARBA00032951"/>
    </source>
</evidence>
<feature type="region of interest" description="Disordered" evidence="15">
    <location>
        <begin position="329"/>
        <end position="349"/>
    </location>
</feature>
<keyword evidence="7 16" id="KW-0812">Transmembrane</keyword>
<dbReference type="InterPro" id="IPR051521">
    <property type="entry name" value="tRNA_Mod/Golgi_Maint"/>
</dbReference>
<evidence type="ECO:0000256" key="16">
    <source>
        <dbReference type="SAM" id="Phobius"/>
    </source>
</evidence>
<dbReference type="GO" id="GO:0005794">
    <property type="term" value="C:Golgi apparatus"/>
    <property type="evidence" value="ECO:0007669"/>
    <property type="project" value="UniProtKB-SubCell"/>
</dbReference>
<evidence type="ECO:0000256" key="1">
    <source>
        <dbReference type="ARBA" id="ARBA00004257"/>
    </source>
</evidence>
<keyword evidence="11 16" id="KW-0472">Membrane</keyword>
<feature type="transmembrane region" description="Helical" evidence="16">
    <location>
        <begin position="227"/>
        <end position="248"/>
    </location>
</feature>
<name>A0A9Q1BCA4_HOLLE</name>
<dbReference type="GO" id="GO:0005886">
    <property type="term" value="C:plasma membrane"/>
    <property type="evidence" value="ECO:0007669"/>
    <property type="project" value="UniProtKB-SubCell"/>
</dbReference>
<reference evidence="17" key="1">
    <citation type="submission" date="2021-10" db="EMBL/GenBank/DDBJ databases">
        <title>Tropical sea cucumber genome reveals ecological adaptation and Cuvierian tubules defense mechanism.</title>
        <authorList>
            <person name="Chen T."/>
        </authorList>
    </citation>
    <scope>NUCLEOTIDE SEQUENCE</scope>
    <source>
        <strain evidence="17">Nanhai2018</strain>
        <tissue evidence="17">Muscle</tissue>
    </source>
</reference>
<evidence type="ECO:0000256" key="6">
    <source>
        <dbReference type="ARBA" id="ARBA00022490"/>
    </source>
</evidence>
<keyword evidence="10" id="KW-0333">Golgi apparatus</keyword>
<keyword evidence="12" id="KW-0325">Glycoprotein</keyword>
<evidence type="ECO:0000256" key="11">
    <source>
        <dbReference type="ARBA" id="ARBA00023136"/>
    </source>
</evidence>
<keyword evidence="8" id="KW-0221">Differentiation</keyword>
<evidence type="ECO:0000313" key="18">
    <source>
        <dbReference type="Proteomes" id="UP001152320"/>
    </source>
</evidence>
<feature type="transmembrane region" description="Helical" evidence="16">
    <location>
        <begin position="133"/>
        <end position="151"/>
    </location>
</feature>
<dbReference type="GO" id="GO:0030154">
    <property type="term" value="P:cell differentiation"/>
    <property type="evidence" value="ECO:0007669"/>
    <property type="project" value="UniProtKB-KW"/>
</dbReference>
<sequence>MAASGWYDNTEAETSAVIDLTDDVHHGETVGIDDTLRTPPDLDVDGRDRGIDEHEEEEEGFRDSLMDAVKSQVADQVWQTGKQQAKKAFDLYANIDILRPYFDVEPKQVISRLLFSFIPRKPSGTPQKVPAELYGPVMIVFTLVAILLMGMKDAGRTVRDGTLMGSAIGISFGYWLMASAIFFTVAYITNTYITVVQVLSLTGYSMFSFCVVLFYGTVMHSIQSHAFFYSVWSILGSLSALRMVFVYISRTTGKSQRLLMIGTIVTVHMLFLLYLHFAYHRIVEEPILVPHVGDEVEEVQKEVVMALPKNEENDIQKDLVDNVVKEGAEVDIPHEQDPVQQQDQEAEAA</sequence>
<evidence type="ECO:0000256" key="4">
    <source>
        <dbReference type="ARBA" id="ARBA00015622"/>
    </source>
</evidence>
<feature type="transmembrane region" description="Helical" evidence="16">
    <location>
        <begin position="260"/>
        <end position="279"/>
    </location>
</feature>
<keyword evidence="9 16" id="KW-1133">Transmembrane helix</keyword>
<comment type="caution">
    <text evidence="17">The sequence shown here is derived from an EMBL/GenBank/DDBJ whole genome shotgun (WGS) entry which is preliminary data.</text>
</comment>
<dbReference type="PANTHER" id="PTHR15627:SF14">
    <property type="entry name" value="PROTEIN YIPF3"/>
    <property type="match status" value="1"/>
</dbReference>
<evidence type="ECO:0000256" key="9">
    <source>
        <dbReference type="ARBA" id="ARBA00022989"/>
    </source>
</evidence>
<evidence type="ECO:0000256" key="7">
    <source>
        <dbReference type="ARBA" id="ARBA00022692"/>
    </source>
</evidence>
<dbReference type="EMBL" id="JAIZAY010000021">
    <property type="protein sequence ID" value="KAJ8021350.1"/>
    <property type="molecule type" value="Genomic_DNA"/>
</dbReference>
<keyword evidence="5" id="KW-1003">Cell membrane</keyword>
<evidence type="ECO:0000256" key="12">
    <source>
        <dbReference type="ARBA" id="ARBA00023180"/>
    </source>
</evidence>
<evidence type="ECO:0000256" key="3">
    <source>
        <dbReference type="ARBA" id="ARBA00004651"/>
    </source>
</evidence>
<keyword evidence="6" id="KW-0963">Cytoplasm</keyword>
<protein>
    <recommendedName>
        <fullName evidence="4">Protein YIPF3</fullName>
    </recommendedName>
    <alternativeName>
        <fullName evidence="14">YIP1 family member 3</fullName>
    </alternativeName>
</protein>
<evidence type="ECO:0000256" key="13">
    <source>
        <dbReference type="ARBA" id="ARBA00024809"/>
    </source>
</evidence>
<gene>
    <name evidence="17" type="ORF">HOLleu_38520</name>
</gene>
<proteinExistence type="predicted"/>
<organism evidence="17 18">
    <name type="scientific">Holothuria leucospilota</name>
    <name type="common">Black long sea cucumber</name>
    <name type="synonym">Mertensiothuria leucospilota</name>
    <dbReference type="NCBI Taxonomy" id="206669"/>
    <lineage>
        <taxon>Eukaryota</taxon>
        <taxon>Metazoa</taxon>
        <taxon>Echinodermata</taxon>
        <taxon>Eleutherozoa</taxon>
        <taxon>Echinozoa</taxon>
        <taxon>Holothuroidea</taxon>
        <taxon>Aspidochirotacea</taxon>
        <taxon>Aspidochirotida</taxon>
        <taxon>Holothuriidae</taxon>
        <taxon>Holothuria</taxon>
    </lineage>
</organism>
<dbReference type="Proteomes" id="UP001152320">
    <property type="component" value="Chromosome 21"/>
</dbReference>
<keyword evidence="18" id="KW-1185">Reference proteome</keyword>
<dbReference type="AlphaFoldDB" id="A0A9Q1BCA4"/>
<feature type="transmembrane region" description="Helical" evidence="16">
    <location>
        <begin position="163"/>
        <end position="188"/>
    </location>
</feature>